<evidence type="ECO:0000313" key="2">
    <source>
        <dbReference type="Proteomes" id="UP000177979"/>
    </source>
</evidence>
<proteinExistence type="predicted"/>
<sequence length="237" mass="26439">MTAEHPIFNLRAEAAMALRFAIRQGWLAGLGSEDELMEAMRYETDGERKKYSLTIKAEASTDWHPGASLSIVTSQMADEISTEMTFFSDLVSSVGKQLYMHAALYLSPVYMGPRSARSFELALNAAIFRFVTDDGVSFEFIFAEDDLVVSRNRGGNGKREKTEELYSGEKWSRGGKQKLAQYFDPRIVEAPRIFWLKLLGKVFDGQLLGETVREASALMCDELIGQTALIKVILGIG</sequence>
<accession>A0A1F5EYJ7</accession>
<reference evidence="1 2" key="1">
    <citation type="journal article" date="2016" name="Nat. Commun.">
        <title>Thousands of microbial genomes shed light on interconnected biogeochemical processes in an aquifer system.</title>
        <authorList>
            <person name="Anantharaman K."/>
            <person name="Brown C.T."/>
            <person name="Hug L.A."/>
            <person name="Sharon I."/>
            <person name="Castelle C.J."/>
            <person name="Probst A.J."/>
            <person name="Thomas B.C."/>
            <person name="Singh A."/>
            <person name="Wilkins M.J."/>
            <person name="Karaoz U."/>
            <person name="Brodie E.L."/>
            <person name="Williams K.H."/>
            <person name="Hubbard S.S."/>
            <person name="Banfield J.F."/>
        </authorList>
    </citation>
    <scope>NUCLEOTIDE SEQUENCE [LARGE SCALE GENOMIC DNA]</scope>
</reference>
<dbReference type="STRING" id="1817722.A2703_04180"/>
<dbReference type="Proteomes" id="UP000177979">
    <property type="component" value="Unassembled WGS sequence"/>
</dbReference>
<organism evidence="1 2">
    <name type="scientific">Candidatus Collierbacteria bacterium RIFCSPHIGHO2_01_FULL_50_25</name>
    <dbReference type="NCBI Taxonomy" id="1817722"/>
    <lineage>
        <taxon>Bacteria</taxon>
        <taxon>Candidatus Collieribacteriota</taxon>
    </lineage>
</organism>
<gene>
    <name evidence="1" type="ORF">A2703_04180</name>
</gene>
<dbReference type="AlphaFoldDB" id="A0A1F5EYJ7"/>
<evidence type="ECO:0000313" key="1">
    <source>
        <dbReference type="EMBL" id="OGD72449.1"/>
    </source>
</evidence>
<comment type="caution">
    <text evidence="1">The sequence shown here is derived from an EMBL/GenBank/DDBJ whole genome shotgun (WGS) entry which is preliminary data.</text>
</comment>
<protein>
    <submittedName>
        <fullName evidence="1">Uncharacterized protein</fullName>
    </submittedName>
</protein>
<name>A0A1F5EYJ7_9BACT</name>
<dbReference type="EMBL" id="MFAG01000003">
    <property type="protein sequence ID" value="OGD72449.1"/>
    <property type="molecule type" value="Genomic_DNA"/>
</dbReference>